<evidence type="ECO:0000313" key="2">
    <source>
        <dbReference type="Proteomes" id="UP000261905"/>
    </source>
</evidence>
<dbReference type="SUPFAM" id="SSF52096">
    <property type="entry name" value="ClpP/crotonase"/>
    <property type="match status" value="1"/>
</dbReference>
<reference evidence="1 2" key="1">
    <citation type="submission" date="2018-08" db="EMBL/GenBank/DDBJ databases">
        <title>Paenibacillus sp. M4BSY-1, whole genome shotgun sequence.</title>
        <authorList>
            <person name="Tuo L."/>
        </authorList>
    </citation>
    <scope>NUCLEOTIDE SEQUENCE [LARGE SCALE GENOMIC DNA]</scope>
    <source>
        <strain evidence="1 2">M4BSY-1</strain>
    </source>
</reference>
<accession>A0A371PNI4</accession>
<dbReference type="EMBL" id="QUBQ01000001">
    <property type="protein sequence ID" value="REK77748.1"/>
    <property type="molecule type" value="Genomic_DNA"/>
</dbReference>
<dbReference type="GO" id="GO:0016853">
    <property type="term" value="F:isomerase activity"/>
    <property type="evidence" value="ECO:0007669"/>
    <property type="project" value="UniProtKB-KW"/>
</dbReference>
<dbReference type="Pfam" id="PF00378">
    <property type="entry name" value="ECH_1"/>
    <property type="match status" value="1"/>
</dbReference>
<dbReference type="InterPro" id="IPR029045">
    <property type="entry name" value="ClpP/crotonase-like_dom_sf"/>
</dbReference>
<proteinExistence type="predicted"/>
<dbReference type="Gene3D" id="3.90.226.10">
    <property type="entry name" value="2-enoyl-CoA Hydratase, Chain A, domain 1"/>
    <property type="match status" value="1"/>
</dbReference>
<keyword evidence="2" id="KW-1185">Reference proteome</keyword>
<name>A0A371PNI4_9BACL</name>
<sequence length="272" mass="29573">MSELKQFSVVHPAKGYWHVMFNNSPMNLVDPDTVYELLLLMDQMESDPELKVVVFDSADPNYFMAHYDMARAAEKLRHPGYSVVPALIDFTTRLEKLPVASIALIRGRARGVGSEFALSCDMRFASLEKAVLGQPEVGAGVIPGGGGNERLPLLVGRGRALEIILGSDDFDAETAERYGWINRALPDAELDGFVRNLALRIASFDKEALTEAKALVNNTGLPQLSDLLASSKVFVARASSPSTLAKLPDLFARGLGRPGDFELNLGRNLGPS</sequence>
<dbReference type="OrthoDB" id="254175at2"/>
<dbReference type="InterPro" id="IPR001753">
    <property type="entry name" value="Enoyl-CoA_hydra/iso"/>
</dbReference>
<dbReference type="Proteomes" id="UP000261905">
    <property type="component" value="Unassembled WGS sequence"/>
</dbReference>
<protein>
    <submittedName>
        <fullName evidence="1">Enoyl-CoA hydratase/isomerase family protein</fullName>
    </submittedName>
</protein>
<evidence type="ECO:0000313" key="1">
    <source>
        <dbReference type="EMBL" id="REK77748.1"/>
    </source>
</evidence>
<gene>
    <name evidence="1" type="ORF">DX130_12385</name>
</gene>
<dbReference type="CDD" id="cd06558">
    <property type="entry name" value="crotonase-like"/>
    <property type="match status" value="1"/>
</dbReference>
<organism evidence="1 2">
    <name type="scientific">Paenibacillus paeoniae</name>
    <dbReference type="NCBI Taxonomy" id="2292705"/>
    <lineage>
        <taxon>Bacteria</taxon>
        <taxon>Bacillati</taxon>
        <taxon>Bacillota</taxon>
        <taxon>Bacilli</taxon>
        <taxon>Bacillales</taxon>
        <taxon>Paenibacillaceae</taxon>
        <taxon>Paenibacillus</taxon>
    </lineage>
</organism>
<dbReference type="RefSeq" id="WP_116045575.1">
    <property type="nucleotide sequence ID" value="NZ_QUBQ01000001.1"/>
</dbReference>
<dbReference type="PANTHER" id="PTHR43459:SF1">
    <property type="entry name" value="EG:BACN32G11.4 PROTEIN"/>
    <property type="match status" value="1"/>
</dbReference>
<keyword evidence="1" id="KW-0413">Isomerase</keyword>
<comment type="caution">
    <text evidence="1">The sequence shown here is derived from an EMBL/GenBank/DDBJ whole genome shotgun (WGS) entry which is preliminary data.</text>
</comment>
<dbReference type="AlphaFoldDB" id="A0A371PNI4"/>
<dbReference type="PANTHER" id="PTHR43459">
    <property type="entry name" value="ENOYL-COA HYDRATASE"/>
    <property type="match status" value="1"/>
</dbReference>